<protein>
    <submittedName>
        <fullName evidence="1">Uncharacterized protein</fullName>
    </submittedName>
</protein>
<dbReference type="Proteomes" id="UP001153331">
    <property type="component" value="Unassembled WGS sequence"/>
</dbReference>
<sequence length="737" mass="81542">MPKHISCTATSVQLGHKRFPDRHERPRVKGWRCDLTALSRSHNFYFVACNDTIHVYEPRFPSQNIPGEPELILHPPTSSPNLQFGIDPEDSHSITRLHVDYLGQDEIILITCDDGDVIGYRTEEIQRVVNKKREESDGETESQIEEPVKTFLHRNVGSSAWGLAIHREARMIAISANTQKVTVIAYALAQQMDFSDNSSLSSDSELDGCSDREDVKDFPSPRRQDHIITLSARHNVPSVSFNNNIDDRSGRWLSSCSINGETLIWDLHNPQKSARTIRIGFCASVRDPLKAPKHSPGACACLRPSNVPHAVWNTMFLDAETAFEDSSVQDLSLPLDHPLPYIQDVSDCKTQFAIRPSMNSLAMVDPVNEALFDNVTNEMEISETESTYSDDGGASSPMSSRSTSVGQLDRLEDVEMELDVSAAVPDASQPVQEPAEIEDPTSVPIAVEETSHGTPNLHPAPPQTGNHPINPFGPSYGPSSQPPGQNSTTIVWDDEDEDDDGDDDDSGSGDELFVPSHAHIYMACHNAFQPARAYCEVITAFTLARQPRITSPFLIVTKEDVHLYQRPLDYVGDHSDPIITIRQPLHPEKTQSPFPFIPGSHDRHCYTTQIPELGVFIVASPNGRAGIFSLTKSAQKPQGRPLYSFQLEYVLPFANDDKSKIWDVEGARLIGVAVGPVQGTLDRFDGANGENGQRVGDGGPGARRWRVMMYFMDHTVLAFELAKRREGEVPGVGELVV</sequence>
<proteinExistence type="predicted"/>
<evidence type="ECO:0000313" key="1">
    <source>
        <dbReference type="EMBL" id="KAJ8106385.1"/>
    </source>
</evidence>
<gene>
    <name evidence="1" type="ORF">OPT61_g9573</name>
</gene>
<accession>A0ACC2HU58</accession>
<reference evidence="1" key="1">
    <citation type="submission" date="2022-11" db="EMBL/GenBank/DDBJ databases">
        <title>Genome Sequence of Boeremia exigua.</title>
        <authorList>
            <person name="Buettner E."/>
        </authorList>
    </citation>
    <scope>NUCLEOTIDE SEQUENCE</scope>
    <source>
        <strain evidence="1">CU02</strain>
    </source>
</reference>
<name>A0ACC2HU58_9PLEO</name>
<keyword evidence="2" id="KW-1185">Reference proteome</keyword>
<dbReference type="EMBL" id="JAPHNI010001185">
    <property type="protein sequence ID" value="KAJ8106385.1"/>
    <property type="molecule type" value="Genomic_DNA"/>
</dbReference>
<comment type="caution">
    <text evidence="1">The sequence shown here is derived from an EMBL/GenBank/DDBJ whole genome shotgun (WGS) entry which is preliminary data.</text>
</comment>
<evidence type="ECO:0000313" key="2">
    <source>
        <dbReference type="Proteomes" id="UP001153331"/>
    </source>
</evidence>
<organism evidence="1 2">
    <name type="scientific">Boeremia exigua</name>
    <dbReference type="NCBI Taxonomy" id="749465"/>
    <lineage>
        <taxon>Eukaryota</taxon>
        <taxon>Fungi</taxon>
        <taxon>Dikarya</taxon>
        <taxon>Ascomycota</taxon>
        <taxon>Pezizomycotina</taxon>
        <taxon>Dothideomycetes</taxon>
        <taxon>Pleosporomycetidae</taxon>
        <taxon>Pleosporales</taxon>
        <taxon>Pleosporineae</taxon>
        <taxon>Didymellaceae</taxon>
        <taxon>Boeremia</taxon>
    </lineage>
</organism>